<evidence type="ECO:0000256" key="1">
    <source>
        <dbReference type="HAMAP-Rule" id="MF_01187"/>
    </source>
</evidence>
<reference evidence="2" key="1">
    <citation type="submission" date="2021-04" db="EMBL/GenBank/DDBJ databases">
        <title>Genome based classification of Actinospica acidithermotolerans sp. nov., an actinobacterium isolated from an Indonesian hot spring.</title>
        <authorList>
            <person name="Kusuma A.B."/>
            <person name="Putra K.E."/>
            <person name="Nafisah S."/>
            <person name="Loh J."/>
            <person name="Nouioui I."/>
            <person name="Goodfellow M."/>
        </authorList>
    </citation>
    <scope>NUCLEOTIDE SEQUENCE</scope>
    <source>
        <strain evidence="2">MGRD01-02</strain>
    </source>
</reference>
<proteinExistence type="inferred from homology"/>
<dbReference type="GO" id="GO:0005829">
    <property type="term" value="C:cytosol"/>
    <property type="evidence" value="ECO:0007669"/>
    <property type="project" value="TreeGrafter"/>
</dbReference>
<evidence type="ECO:0000313" key="3">
    <source>
        <dbReference type="Proteomes" id="UP000676325"/>
    </source>
</evidence>
<dbReference type="PANTHER" id="PTHR33505:SF4">
    <property type="entry name" value="PROTEIN PREY, MITOCHONDRIAL"/>
    <property type="match status" value="1"/>
</dbReference>
<comment type="caution">
    <text evidence="2">The sequence shown here is derived from an EMBL/GenBank/DDBJ whole genome shotgun (WGS) entry which is preliminary data.</text>
</comment>
<sequence>MEPSLLEILACPSCHAPLREDAEAGELVCTDASCGLAYPVRDHIPVLLIDEARKVA</sequence>
<keyword evidence="3" id="KW-1185">Reference proteome</keyword>
<dbReference type="AlphaFoldDB" id="A0A941EEK8"/>
<dbReference type="Gene3D" id="2.20.25.10">
    <property type="match status" value="1"/>
</dbReference>
<gene>
    <name evidence="2" type="ORF">KDK95_26855</name>
</gene>
<comment type="similarity">
    <text evidence="1">Belongs to the UPF0434 family.</text>
</comment>
<dbReference type="Proteomes" id="UP000676325">
    <property type="component" value="Unassembled WGS sequence"/>
</dbReference>
<accession>A0A941EEK8</accession>
<protein>
    <recommendedName>
        <fullName evidence="1">UPF0434 protein KDK95_26855</fullName>
    </recommendedName>
</protein>
<dbReference type="InterPro" id="IPR005651">
    <property type="entry name" value="Trm112-like"/>
</dbReference>
<dbReference type="PANTHER" id="PTHR33505">
    <property type="entry name" value="ZGC:162634"/>
    <property type="match status" value="1"/>
</dbReference>
<name>A0A941EEK8_9ACTN</name>
<dbReference type="Pfam" id="PF03966">
    <property type="entry name" value="Trm112p"/>
    <property type="match status" value="1"/>
</dbReference>
<dbReference type="HAMAP" id="MF_01187">
    <property type="entry name" value="UPF0434"/>
    <property type="match status" value="1"/>
</dbReference>
<organism evidence="2 3">
    <name type="scientific">Actinospica acidithermotolerans</name>
    <dbReference type="NCBI Taxonomy" id="2828514"/>
    <lineage>
        <taxon>Bacteria</taxon>
        <taxon>Bacillati</taxon>
        <taxon>Actinomycetota</taxon>
        <taxon>Actinomycetes</taxon>
        <taxon>Catenulisporales</taxon>
        <taxon>Actinospicaceae</taxon>
        <taxon>Actinospica</taxon>
    </lineage>
</organism>
<dbReference type="EMBL" id="JAGSOH010000107">
    <property type="protein sequence ID" value="MBR7829952.1"/>
    <property type="molecule type" value="Genomic_DNA"/>
</dbReference>
<dbReference type="SUPFAM" id="SSF158997">
    <property type="entry name" value="Trm112p-like"/>
    <property type="match status" value="1"/>
</dbReference>
<evidence type="ECO:0000313" key="2">
    <source>
        <dbReference type="EMBL" id="MBR7829952.1"/>
    </source>
</evidence>